<sequence length="29" mass="2906">MLGLHELTSGGHVGQYGTGHGATSITVPQ</sequence>
<accession>A0A0U0W3Z7</accession>
<name>A0A0U0W3Z7_MYCBE</name>
<protein>
    <submittedName>
        <fullName evidence="2">Copper transporter MctB</fullName>
    </submittedName>
</protein>
<reference evidence="2 3" key="1">
    <citation type="submission" date="2015-03" db="EMBL/GenBank/DDBJ databases">
        <authorList>
            <person name="Murphy D."/>
        </authorList>
    </citation>
    <scope>NUCLEOTIDE SEQUENCE [LARGE SCALE GENOMIC DNA]</scope>
    <source>
        <strain evidence="2 3">DSM 44277</strain>
    </source>
</reference>
<dbReference type="Proteomes" id="UP000198875">
    <property type="component" value="Unassembled WGS sequence"/>
</dbReference>
<evidence type="ECO:0000313" key="3">
    <source>
        <dbReference type="Proteomes" id="UP000198875"/>
    </source>
</evidence>
<evidence type="ECO:0000313" key="2">
    <source>
        <dbReference type="EMBL" id="CPR07539.1"/>
    </source>
</evidence>
<dbReference type="EMBL" id="CSTD01000001">
    <property type="protein sequence ID" value="CPR07539.1"/>
    <property type="molecule type" value="Genomic_DNA"/>
</dbReference>
<feature type="compositionally biased region" description="Gly residues" evidence="1">
    <location>
        <begin position="11"/>
        <end position="20"/>
    </location>
</feature>
<gene>
    <name evidence="2" type="primary">mctB_1</name>
    <name evidence="2" type="ORF">BN971_01036</name>
</gene>
<proteinExistence type="predicted"/>
<organism evidence="2 3">
    <name type="scientific">Mycobacterium bohemicum DSM 44277</name>
    <dbReference type="NCBI Taxonomy" id="1236609"/>
    <lineage>
        <taxon>Bacteria</taxon>
        <taxon>Bacillati</taxon>
        <taxon>Actinomycetota</taxon>
        <taxon>Actinomycetes</taxon>
        <taxon>Mycobacteriales</taxon>
        <taxon>Mycobacteriaceae</taxon>
        <taxon>Mycobacterium</taxon>
    </lineage>
</organism>
<dbReference type="AlphaFoldDB" id="A0A0U0W3Z7"/>
<feature type="region of interest" description="Disordered" evidence="1">
    <location>
        <begin position="1"/>
        <end position="29"/>
    </location>
</feature>
<evidence type="ECO:0000256" key="1">
    <source>
        <dbReference type="SAM" id="MobiDB-lite"/>
    </source>
</evidence>